<reference evidence="1 2" key="1">
    <citation type="submission" date="2015-10" db="EMBL/GenBank/DDBJ databases">
        <title>Draft genome sequence of Streptomyces curacoi DSM 40107, type strain for the species Streptomyces curacoi.</title>
        <authorList>
            <person name="Ruckert C."/>
            <person name="Winkler A."/>
            <person name="Kalinowski J."/>
            <person name="Kampfer P."/>
            <person name="Glaeser S."/>
        </authorList>
    </citation>
    <scope>NUCLEOTIDE SEQUENCE [LARGE SCALE GENOMIC DNA]</scope>
    <source>
        <strain evidence="1 2">DSM 40107</strain>
    </source>
</reference>
<dbReference type="InterPro" id="IPR033457">
    <property type="entry name" value="DUF5133"/>
</dbReference>
<accession>A0A117NVK8</accession>
<name>A0A117NVK8_9ACTN</name>
<protein>
    <recommendedName>
        <fullName evidence="3">DUF5133 domain-containing protein</fullName>
    </recommendedName>
</protein>
<dbReference type="Pfam" id="PF17196">
    <property type="entry name" value="DUF5133"/>
    <property type="match status" value="1"/>
</dbReference>
<evidence type="ECO:0000313" key="1">
    <source>
        <dbReference type="EMBL" id="KUM68258.1"/>
    </source>
</evidence>
<organism evidence="1 2">
    <name type="scientific">Streptomyces curacoi</name>
    <dbReference type="NCBI Taxonomy" id="146536"/>
    <lineage>
        <taxon>Bacteria</taxon>
        <taxon>Bacillati</taxon>
        <taxon>Actinomycetota</taxon>
        <taxon>Actinomycetes</taxon>
        <taxon>Kitasatosporales</taxon>
        <taxon>Streptomycetaceae</taxon>
        <taxon>Streptomyces</taxon>
    </lineage>
</organism>
<gene>
    <name evidence="1" type="ORF">AQI70_33910</name>
</gene>
<evidence type="ECO:0008006" key="3">
    <source>
        <dbReference type="Google" id="ProtNLM"/>
    </source>
</evidence>
<proteinExistence type="predicted"/>
<dbReference type="Proteomes" id="UP000054024">
    <property type="component" value="Unassembled WGS sequence"/>
</dbReference>
<sequence>MLMPHPVVLRGLIEEYEALMAREGDGEAGKGRRALRAQDLAYTLCVSTGTREVGQALATARRLLTAARDPEESAIAG</sequence>
<dbReference type="STRING" id="146536.AQI70_33910"/>
<comment type="caution">
    <text evidence="1">The sequence shown here is derived from an EMBL/GenBank/DDBJ whole genome shotgun (WGS) entry which is preliminary data.</text>
</comment>
<dbReference type="EMBL" id="LMWJ01000032">
    <property type="protein sequence ID" value="KUM68258.1"/>
    <property type="molecule type" value="Genomic_DNA"/>
</dbReference>
<dbReference type="AlphaFoldDB" id="A0A117NVK8"/>
<keyword evidence="2" id="KW-1185">Reference proteome</keyword>
<dbReference type="OrthoDB" id="4320263at2"/>
<evidence type="ECO:0000313" key="2">
    <source>
        <dbReference type="Proteomes" id="UP000054024"/>
    </source>
</evidence>